<name>A0AC59YUR2_RANTA</name>
<proteinExistence type="predicted"/>
<evidence type="ECO:0000313" key="1">
    <source>
        <dbReference type="EMBL" id="CAM9994572.1"/>
    </source>
</evidence>
<dbReference type="Proteomes" id="UP001162501">
    <property type="component" value="Chromosome 20"/>
</dbReference>
<reference evidence="1" key="2">
    <citation type="submission" date="2025-03" db="EMBL/GenBank/DDBJ databases">
        <authorList>
            <consortium name="ELIXIR-Norway"/>
            <consortium name="Elixir Norway"/>
        </authorList>
    </citation>
    <scope>NUCLEOTIDE SEQUENCE</scope>
</reference>
<organism evidence="1 2">
    <name type="scientific">Rangifer tarandus platyrhynchus</name>
    <name type="common">Svalbard reindeer</name>
    <dbReference type="NCBI Taxonomy" id="3082113"/>
    <lineage>
        <taxon>Eukaryota</taxon>
        <taxon>Metazoa</taxon>
        <taxon>Chordata</taxon>
        <taxon>Craniata</taxon>
        <taxon>Vertebrata</taxon>
        <taxon>Euteleostomi</taxon>
        <taxon>Mammalia</taxon>
        <taxon>Eutheria</taxon>
        <taxon>Laurasiatheria</taxon>
        <taxon>Artiodactyla</taxon>
        <taxon>Ruminantia</taxon>
        <taxon>Pecora</taxon>
        <taxon>Cervidae</taxon>
        <taxon>Odocoileinae</taxon>
        <taxon>Rangifer</taxon>
    </lineage>
</organism>
<gene>
    <name evidence="1" type="ORF">MRATA1EN22A_LOCUS10465</name>
</gene>
<evidence type="ECO:0000313" key="2">
    <source>
        <dbReference type="Proteomes" id="UP001162501"/>
    </source>
</evidence>
<reference evidence="1" key="1">
    <citation type="submission" date="2023-05" db="EMBL/GenBank/DDBJ databases">
        <authorList>
            <consortium name="ELIXIR-Norway"/>
        </authorList>
    </citation>
    <scope>NUCLEOTIDE SEQUENCE</scope>
</reference>
<protein>
    <submittedName>
        <fullName evidence="1">Uncharacterized protein</fullName>
    </submittedName>
</protein>
<sequence>MPAPEPHEARLLGRRDARLSHTNAPFRVRPALCEELAPALLGPGGAATAFWLESTRARPGKGAGTGGGAQTSAEM</sequence>
<accession>A0AC59YUR2</accession>
<dbReference type="EMBL" id="OX596104">
    <property type="protein sequence ID" value="CAM9994572.1"/>
    <property type="molecule type" value="Genomic_DNA"/>
</dbReference>